<keyword evidence="4" id="KW-0732">Signal</keyword>
<evidence type="ECO:0000313" key="6">
    <source>
        <dbReference type="Proteomes" id="UP000236333"/>
    </source>
</evidence>
<dbReference type="OrthoDB" id="2419613at2759"/>
<keyword evidence="1" id="KW-0880">Kelch repeat</keyword>
<keyword evidence="3" id="KW-1133">Transmembrane helix</keyword>
<evidence type="ECO:0000256" key="3">
    <source>
        <dbReference type="SAM" id="Phobius"/>
    </source>
</evidence>
<evidence type="ECO:0000256" key="2">
    <source>
        <dbReference type="ARBA" id="ARBA00022737"/>
    </source>
</evidence>
<accession>A0A2J8A550</accession>
<keyword evidence="3" id="KW-0472">Membrane</keyword>
<keyword evidence="2" id="KW-0677">Repeat</keyword>
<comment type="caution">
    <text evidence="5">The sequence shown here is derived from an EMBL/GenBank/DDBJ whole genome shotgun (WGS) entry which is preliminary data.</text>
</comment>
<keyword evidence="3" id="KW-0812">Transmembrane</keyword>
<keyword evidence="6" id="KW-1185">Reference proteome</keyword>
<protein>
    <recommendedName>
        <fullName evidence="7">Cytochrome b561 domain-containing protein</fullName>
    </recommendedName>
</protein>
<dbReference type="Gene3D" id="1.20.120.1770">
    <property type="match status" value="1"/>
</dbReference>
<dbReference type="PANTHER" id="PTHR46093:SF18">
    <property type="entry name" value="FIBRONECTIN TYPE-III DOMAIN-CONTAINING PROTEIN"/>
    <property type="match status" value="1"/>
</dbReference>
<dbReference type="InterPro" id="IPR015915">
    <property type="entry name" value="Kelch-typ_b-propeller"/>
</dbReference>
<feature type="transmembrane region" description="Helical" evidence="3">
    <location>
        <begin position="250"/>
        <end position="270"/>
    </location>
</feature>
<evidence type="ECO:0000313" key="5">
    <source>
        <dbReference type="EMBL" id="PNH07641.1"/>
    </source>
</evidence>
<feature type="signal peptide" evidence="4">
    <location>
        <begin position="1"/>
        <end position="21"/>
    </location>
</feature>
<feature type="transmembrane region" description="Helical" evidence="3">
    <location>
        <begin position="182"/>
        <end position="199"/>
    </location>
</feature>
<name>A0A2J8A550_9CHLO</name>
<dbReference type="SUPFAM" id="SSF117281">
    <property type="entry name" value="Kelch motif"/>
    <property type="match status" value="1"/>
</dbReference>
<dbReference type="PANTHER" id="PTHR46093">
    <property type="entry name" value="ACYL-COA-BINDING DOMAIN-CONTAINING PROTEIN 5"/>
    <property type="match status" value="1"/>
</dbReference>
<organism evidence="5 6">
    <name type="scientific">Tetrabaena socialis</name>
    <dbReference type="NCBI Taxonomy" id="47790"/>
    <lineage>
        <taxon>Eukaryota</taxon>
        <taxon>Viridiplantae</taxon>
        <taxon>Chlorophyta</taxon>
        <taxon>core chlorophytes</taxon>
        <taxon>Chlorophyceae</taxon>
        <taxon>CS clade</taxon>
        <taxon>Chlamydomonadales</taxon>
        <taxon>Tetrabaenaceae</taxon>
        <taxon>Tetrabaena</taxon>
    </lineage>
</organism>
<gene>
    <name evidence="5" type="ORF">TSOC_005885</name>
</gene>
<dbReference type="Proteomes" id="UP000236333">
    <property type="component" value="Unassembled WGS sequence"/>
</dbReference>
<sequence length="329" mass="34704">MARLWSAAAAALTALALATSAAPLTWTRLDPADPAAPRPQPRRGGALVLDAPTARLVLFGGIGGASLLNDVWAFHLANRSWAQLPQQPGAPAPEPRHTFVYDIYINATGRGAGLPPGRALVVATGQGAARVLSDVWALDLDAGGWRRLPDAGDVPTERYGSAANAPCCCRYLLPGGVKGRNLVFSHGVIGLIAIGLALLQPFNTFLRPHKGERWRVQWEWLHLSTGRTALVLGAANVSLGTFLVQGPAAVWISWHVLLAAFLVVVAAMEVRHQRGLRRRWQAVAKDGDEAAEEGAPAGVRGKAEGLQLRAELAPALQPAAAGSAIVHRG</sequence>
<evidence type="ECO:0008006" key="7">
    <source>
        <dbReference type="Google" id="ProtNLM"/>
    </source>
</evidence>
<reference evidence="5 6" key="1">
    <citation type="journal article" date="2017" name="Mol. Biol. Evol.">
        <title>The 4-celled Tetrabaena socialis nuclear genome reveals the essential components for genetic control of cell number at the origin of multicellularity in the volvocine lineage.</title>
        <authorList>
            <person name="Featherston J."/>
            <person name="Arakaki Y."/>
            <person name="Hanschen E.R."/>
            <person name="Ferris P.J."/>
            <person name="Michod R.E."/>
            <person name="Olson B.J.S.C."/>
            <person name="Nozaki H."/>
            <person name="Durand P.M."/>
        </authorList>
    </citation>
    <scope>NUCLEOTIDE SEQUENCE [LARGE SCALE GENOMIC DNA]</scope>
    <source>
        <strain evidence="5 6">NIES-571</strain>
    </source>
</reference>
<dbReference type="CDD" id="cd08760">
    <property type="entry name" value="Cyt_b561_FRRS1_like"/>
    <property type="match status" value="1"/>
</dbReference>
<dbReference type="Gene3D" id="2.120.10.80">
    <property type="entry name" value="Kelch-type beta propeller"/>
    <property type="match status" value="1"/>
</dbReference>
<evidence type="ECO:0000256" key="4">
    <source>
        <dbReference type="SAM" id="SignalP"/>
    </source>
</evidence>
<dbReference type="Pfam" id="PF24681">
    <property type="entry name" value="Kelch_KLHDC2_KLHL20_DRC7"/>
    <property type="match status" value="1"/>
</dbReference>
<evidence type="ECO:0000256" key="1">
    <source>
        <dbReference type="ARBA" id="ARBA00022441"/>
    </source>
</evidence>
<dbReference type="EMBL" id="PGGS01000169">
    <property type="protein sequence ID" value="PNH07641.1"/>
    <property type="molecule type" value="Genomic_DNA"/>
</dbReference>
<dbReference type="AlphaFoldDB" id="A0A2J8A550"/>
<proteinExistence type="predicted"/>
<feature type="chain" id="PRO_5014377874" description="Cytochrome b561 domain-containing protein" evidence="4">
    <location>
        <begin position="22"/>
        <end position="329"/>
    </location>
</feature>